<evidence type="ECO:0000313" key="2">
    <source>
        <dbReference type="EMBL" id="ELY98127.1"/>
    </source>
</evidence>
<organism evidence="2 3">
    <name type="scientific">Natrialba asiatica (strain ATCC 700177 / DSM 12278 / JCM 9576 / FERM P-10747 / NBRC 102637 / 172P1)</name>
    <dbReference type="NCBI Taxonomy" id="29540"/>
    <lineage>
        <taxon>Archaea</taxon>
        <taxon>Methanobacteriati</taxon>
        <taxon>Methanobacteriota</taxon>
        <taxon>Stenosarchaea group</taxon>
        <taxon>Halobacteria</taxon>
        <taxon>Halobacteriales</taxon>
        <taxon>Natrialbaceae</taxon>
        <taxon>Natrialba</taxon>
    </lineage>
</organism>
<accession>M0AJQ6</accession>
<comment type="caution">
    <text evidence="2">The sequence shown here is derived from an EMBL/GenBank/DDBJ whole genome shotgun (WGS) entry which is preliminary data.</text>
</comment>
<gene>
    <name evidence="2" type="ORF">C481_19375</name>
</gene>
<dbReference type="AlphaFoldDB" id="M0AJQ6"/>
<dbReference type="Proteomes" id="UP000011554">
    <property type="component" value="Unassembled WGS sequence"/>
</dbReference>
<dbReference type="EMBL" id="AOIO01000040">
    <property type="protein sequence ID" value="ELY98127.1"/>
    <property type="molecule type" value="Genomic_DNA"/>
</dbReference>
<dbReference type="eggNOG" id="arCOG00227">
    <property type="taxonomic scope" value="Archaea"/>
</dbReference>
<proteinExistence type="predicted"/>
<feature type="compositionally biased region" description="Acidic residues" evidence="1">
    <location>
        <begin position="49"/>
        <end position="60"/>
    </location>
</feature>
<feature type="region of interest" description="Disordered" evidence="1">
    <location>
        <begin position="169"/>
        <end position="192"/>
    </location>
</feature>
<evidence type="ECO:0000256" key="1">
    <source>
        <dbReference type="SAM" id="MobiDB-lite"/>
    </source>
</evidence>
<dbReference type="PATRIC" id="fig|29540.5.peg.3949"/>
<feature type="region of interest" description="Disordered" evidence="1">
    <location>
        <begin position="30"/>
        <end position="77"/>
    </location>
</feature>
<evidence type="ECO:0000313" key="3">
    <source>
        <dbReference type="Proteomes" id="UP000011554"/>
    </source>
</evidence>
<protein>
    <submittedName>
        <fullName evidence="2">Uncharacterized protein</fullName>
    </submittedName>
</protein>
<name>M0AJQ6_NATA1</name>
<keyword evidence="3" id="KW-1185">Reference proteome</keyword>
<reference evidence="2 3" key="1">
    <citation type="journal article" date="2014" name="PLoS Genet.">
        <title>Phylogenetically driven sequencing of extremely halophilic archaea reveals strategies for static and dynamic osmo-response.</title>
        <authorList>
            <person name="Becker E.A."/>
            <person name="Seitzer P.M."/>
            <person name="Tritt A."/>
            <person name="Larsen D."/>
            <person name="Krusor M."/>
            <person name="Yao A.I."/>
            <person name="Wu D."/>
            <person name="Madern D."/>
            <person name="Eisen J.A."/>
            <person name="Darling A.E."/>
            <person name="Facciotti M.T."/>
        </authorList>
    </citation>
    <scope>NUCLEOTIDE SEQUENCE [LARGE SCALE GENOMIC DNA]</scope>
    <source>
        <strain evidence="2 3">DSM 12278</strain>
    </source>
</reference>
<sequence length="192" mass="19756">MTVSGFHMSDLPRRRLLALGGTALTGTIAGCSGSADEGDPNADSNSDGGDSDGVEEENGTETDSSSDSGGAGGASGTLLGNVAVENLDNDEHTINVIVEFDGDIEHWSTHELDAGAGATLEQDWPQETGEFRVILRLDDGEPVQDTAASWNDPDCLNLLVTINRNGALTTHADTSSGPCGDGDASFDEGTSE</sequence>
<dbReference type="STRING" id="29540.C481_19375"/>